<keyword evidence="2" id="KW-1185">Reference proteome</keyword>
<dbReference type="Proteomes" id="UP000015106">
    <property type="component" value="Chromosome 2"/>
</dbReference>
<dbReference type="AlphaFoldDB" id="A0A8R7TCL2"/>
<dbReference type="EnsemblPlants" id="TuG1812G0200000716.01.T01">
    <property type="protein sequence ID" value="TuG1812G0200000716.01.T01"/>
    <property type="gene ID" value="TuG1812G0200000716.01"/>
</dbReference>
<evidence type="ECO:0000313" key="2">
    <source>
        <dbReference type="Proteomes" id="UP000015106"/>
    </source>
</evidence>
<sequence length="171" mass="19659">MIDGRQLGCFIAIFNEHRPIRFFAGMYHRMSLLLSWHPTLAVVTQMGVLKLINLDGLTVYHSNNHLQGHELDKFLRFIHTFRSSVAPSLHRRRDPQPPPSVGRYKDLMLCAAPSTRLLSYSNRLRRYSVAEASRLITYTWRPGYTRGSTKQLQLSGDSNNKACCLLFFFGT</sequence>
<evidence type="ECO:0000313" key="1">
    <source>
        <dbReference type="EnsemblPlants" id="TuG1812G0200000716.01.T01"/>
    </source>
</evidence>
<reference evidence="1" key="3">
    <citation type="submission" date="2022-06" db="UniProtKB">
        <authorList>
            <consortium name="EnsemblPlants"/>
        </authorList>
    </citation>
    <scope>IDENTIFICATION</scope>
</reference>
<protein>
    <submittedName>
        <fullName evidence="1">Uncharacterized protein</fullName>
    </submittedName>
</protein>
<proteinExistence type="predicted"/>
<name>A0A8R7TCL2_TRIUA</name>
<organism evidence="1 2">
    <name type="scientific">Triticum urartu</name>
    <name type="common">Red wild einkorn</name>
    <name type="synonym">Crithodium urartu</name>
    <dbReference type="NCBI Taxonomy" id="4572"/>
    <lineage>
        <taxon>Eukaryota</taxon>
        <taxon>Viridiplantae</taxon>
        <taxon>Streptophyta</taxon>
        <taxon>Embryophyta</taxon>
        <taxon>Tracheophyta</taxon>
        <taxon>Spermatophyta</taxon>
        <taxon>Magnoliopsida</taxon>
        <taxon>Liliopsida</taxon>
        <taxon>Poales</taxon>
        <taxon>Poaceae</taxon>
        <taxon>BOP clade</taxon>
        <taxon>Pooideae</taxon>
        <taxon>Triticodae</taxon>
        <taxon>Triticeae</taxon>
        <taxon>Triticinae</taxon>
        <taxon>Triticum</taxon>
    </lineage>
</organism>
<reference evidence="2" key="1">
    <citation type="journal article" date="2013" name="Nature">
        <title>Draft genome of the wheat A-genome progenitor Triticum urartu.</title>
        <authorList>
            <person name="Ling H.Q."/>
            <person name="Zhao S."/>
            <person name="Liu D."/>
            <person name="Wang J."/>
            <person name="Sun H."/>
            <person name="Zhang C."/>
            <person name="Fan H."/>
            <person name="Li D."/>
            <person name="Dong L."/>
            <person name="Tao Y."/>
            <person name="Gao C."/>
            <person name="Wu H."/>
            <person name="Li Y."/>
            <person name="Cui Y."/>
            <person name="Guo X."/>
            <person name="Zheng S."/>
            <person name="Wang B."/>
            <person name="Yu K."/>
            <person name="Liang Q."/>
            <person name="Yang W."/>
            <person name="Lou X."/>
            <person name="Chen J."/>
            <person name="Feng M."/>
            <person name="Jian J."/>
            <person name="Zhang X."/>
            <person name="Luo G."/>
            <person name="Jiang Y."/>
            <person name="Liu J."/>
            <person name="Wang Z."/>
            <person name="Sha Y."/>
            <person name="Zhang B."/>
            <person name="Wu H."/>
            <person name="Tang D."/>
            <person name="Shen Q."/>
            <person name="Xue P."/>
            <person name="Zou S."/>
            <person name="Wang X."/>
            <person name="Liu X."/>
            <person name="Wang F."/>
            <person name="Yang Y."/>
            <person name="An X."/>
            <person name="Dong Z."/>
            <person name="Zhang K."/>
            <person name="Zhang X."/>
            <person name="Luo M.C."/>
            <person name="Dvorak J."/>
            <person name="Tong Y."/>
            <person name="Wang J."/>
            <person name="Yang H."/>
            <person name="Li Z."/>
            <person name="Wang D."/>
            <person name="Zhang A."/>
            <person name="Wang J."/>
        </authorList>
    </citation>
    <scope>NUCLEOTIDE SEQUENCE</scope>
    <source>
        <strain evidence="2">cv. G1812</strain>
    </source>
</reference>
<accession>A0A8R7TCL2</accession>
<dbReference type="Gramene" id="TuG1812G0200000716.01.T01">
    <property type="protein sequence ID" value="TuG1812G0200000716.01.T01"/>
    <property type="gene ID" value="TuG1812G0200000716.01"/>
</dbReference>
<reference evidence="1" key="2">
    <citation type="submission" date="2018-03" db="EMBL/GenBank/DDBJ databases">
        <title>The Triticum urartu genome reveals the dynamic nature of wheat genome evolution.</title>
        <authorList>
            <person name="Ling H."/>
            <person name="Ma B."/>
            <person name="Shi X."/>
            <person name="Liu H."/>
            <person name="Dong L."/>
            <person name="Sun H."/>
            <person name="Cao Y."/>
            <person name="Gao Q."/>
            <person name="Zheng S."/>
            <person name="Li Y."/>
            <person name="Yu Y."/>
            <person name="Du H."/>
            <person name="Qi M."/>
            <person name="Li Y."/>
            <person name="Yu H."/>
            <person name="Cui Y."/>
            <person name="Wang N."/>
            <person name="Chen C."/>
            <person name="Wu H."/>
            <person name="Zhao Y."/>
            <person name="Zhang J."/>
            <person name="Li Y."/>
            <person name="Zhou W."/>
            <person name="Zhang B."/>
            <person name="Hu W."/>
            <person name="Eijk M."/>
            <person name="Tang J."/>
            <person name="Witsenboer H."/>
            <person name="Zhao S."/>
            <person name="Li Z."/>
            <person name="Zhang A."/>
            <person name="Wang D."/>
            <person name="Liang C."/>
        </authorList>
    </citation>
    <scope>NUCLEOTIDE SEQUENCE [LARGE SCALE GENOMIC DNA]</scope>
    <source>
        <strain evidence="1">cv. G1812</strain>
    </source>
</reference>